<feature type="transmembrane region" description="Helical" evidence="1">
    <location>
        <begin position="6"/>
        <end position="26"/>
    </location>
</feature>
<feature type="transmembrane region" description="Helical" evidence="1">
    <location>
        <begin position="104"/>
        <end position="125"/>
    </location>
</feature>
<keyword evidence="1" id="KW-0812">Transmembrane</keyword>
<dbReference type="AlphaFoldDB" id="A0A0A7I0F4"/>
<evidence type="ECO:0000256" key="1">
    <source>
        <dbReference type="SAM" id="Phobius"/>
    </source>
</evidence>
<feature type="transmembrane region" description="Helical" evidence="1">
    <location>
        <begin position="147"/>
        <end position="168"/>
    </location>
</feature>
<gene>
    <name evidence="3" type="ORF">AH68_00600</name>
</gene>
<feature type="domain" description="Membrane iron-sulfur containing protein FtrD-like" evidence="2">
    <location>
        <begin position="322"/>
        <end position="422"/>
    </location>
</feature>
<dbReference type="KEGG" id="bka:AH68_00600"/>
<feature type="transmembrane region" description="Helical" evidence="1">
    <location>
        <begin position="38"/>
        <end position="58"/>
    </location>
</feature>
<dbReference type="InterPro" id="IPR018758">
    <property type="entry name" value="FtrD-like"/>
</dbReference>
<evidence type="ECO:0000259" key="2">
    <source>
        <dbReference type="Pfam" id="PF10080"/>
    </source>
</evidence>
<evidence type="ECO:0000313" key="4">
    <source>
        <dbReference type="Proteomes" id="UP000030625"/>
    </source>
</evidence>
<dbReference type="Proteomes" id="UP000030625">
    <property type="component" value="Chromosome"/>
</dbReference>
<feature type="transmembrane region" description="Helical" evidence="1">
    <location>
        <begin position="70"/>
        <end position="92"/>
    </location>
</feature>
<feature type="transmembrane region" description="Helical" evidence="1">
    <location>
        <begin position="272"/>
        <end position="294"/>
    </location>
</feature>
<name>A0A0A7I0F4_9BIFI</name>
<proteinExistence type="predicted"/>
<dbReference type="EMBL" id="CP007456">
    <property type="protein sequence ID" value="AIZ13758.1"/>
    <property type="molecule type" value="Genomic_DNA"/>
</dbReference>
<feature type="transmembrane region" description="Helical" evidence="1">
    <location>
        <begin position="229"/>
        <end position="251"/>
    </location>
</feature>
<accession>A0A0A7I0F4</accession>
<protein>
    <submittedName>
        <fullName evidence="3">Membrane protein</fullName>
    </submittedName>
</protein>
<keyword evidence="1" id="KW-0472">Membrane</keyword>
<feature type="transmembrane region" description="Helical" evidence="1">
    <location>
        <begin position="175"/>
        <end position="196"/>
    </location>
</feature>
<evidence type="ECO:0000313" key="3">
    <source>
        <dbReference type="EMBL" id="AIZ13758.1"/>
    </source>
</evidence>
<dbReference type="Pfam" id="PF10080">
    <property type="entry name" value="FtrD-like"/>
    <property type="match status" value="1"/>
</dbReference>
<sequence>MLTQYVTVLQGTLAPALLIMALNVMLTVGEGRDKPLSAYWRLAGFIIGFAGAIVFAALRASAVINQRTFVNYPTLWCCVIFDIAVFVIVLFARRITTNWHDHRALLDIANAIGALAIAATTFRALPDVILRLTIFVEPGDPIFTSDMLLRALGFALGAATAIVAALIFRTMRSTAIRWSFTTAVLLLIALLFVSHFTDLAQILQSKRIVHFPTEAFLALVWCINHQRHMVIAMVLVFIIPVVASIVMGFKIKPEGANEAIARSHIAFRRRAKAAGAWSLVAMIGITFALTYGVAQTKKVITLSPPEDYSLSDGVATIKFSQINDGHLHRFQYKAKDGTVMRFIIIKKNGGAYGVGLDACDNCGDAGYYEKDGKIICKKCDVAINLATIGFKGGCNPVPFDYQVESGKIVIQTSTLDALSTHFQ</sequence>
<organism evidence="3 4">
    <name type="scientific">Bifidobacterium catenulatum PV20-2</name>
    <dbReference type="NCBI Taxonomy" id="1447716"/>
    <lineage>
        <taxon>Bacteria</taxon>
        <taxon>Bacillati</taxon>
        <taxon>Actinomycetota</taxon>
        <taxon>Actinomycetes</taxon>
        <taxon>Bifidobacteriales</taxon>
        <taxon>Bifidobacteriaceae</taxon>
        <taxon>Bifidobacterium</taxon>
    </lineage>
</organism>
<reference evidence="3 4" key="1">
    <citation type="journal article" date="2015" name="Genome Announc.">
        <title>Complete and Assembled Genome Sequence of Bifidobacterium kashiwanohense PV20-2, Isolated from the Feces of an Anemic Kenyan Infant.</title>
        <authorList>
            <person name="Vazquez-Gutierrez P."/>
            <person name="Lacroix C."/>
            <person name="Chassard C."/>
            <person name="Klumpp J."/>
            <person name="Jans C."/>
            <person name="Stevens M.J."/>
        </authorList>
    </citation>
    <scope>NUCLEOTIDE SEQUENCE [LARGE SCALE GENOMIC DNA]</scope>
    <source>
        <strain evidence="3 4">PV20-2</strain>
    </source>
</reference>
<dbReference type="STRING" id="1447716.AH68_00600"/>
<dbReference type="HOGENOM" id="CLU_045824_0_0_11"/>
<keyword evidence="1" id="KW-1133">Transmembrane helix</keyword>
<dbReference type="OrthoDB" id="9792533at2"/>
<dbReference type="RefSeq" id="WP_039196671.1">
    <property type="nucleotide sequence ID" value="NZ_CP007456.1"/>
</dbReference>